<dbReference type="Pfam" id="PF00589">
    <property type="entry name" value="Phage_integrase"/>
    <property type="match status" value="1"/>
</dbReference>
<keyword evidence="4" id="KW-0233">DNA recombination</keyword>
<accession>A0AAU7CN11</accession>
<evidence type="ECO:0000313" key="9">
    <source>
        <dbReference type="EMBL" id="XBH06302.1"/>
    </source>
</evidence>
<evidence type="ECO:0000259" key="7">
    <source>
        <dbReference type="PROSITE" id="PS51898"/>
    </source>
</evidence>
<dbReference type="InterPro" id="IPR002104">
    <property type="entry name" value="Integrase_catalytic"/>
</dbReference>
<protein>
    <submittedName>
        <fullName evidence="9">Site-specific integrase</fullName>
    </submittedName>
</protein>
<feature type="domain" description="Core-binding (CB)" evidence="8">
    <location>
        <begin position="67"/>
        <end position="153"/>
    </location>
</feature>
<evidence type="ECO:0000256" key="2">
    <source>
        <dbReference type="ARBA" id="ARBA00022908"/>
    </source>
</evidence>
<dbReference type="SUPFAM" id="SSF56349">
    <property type="entry name" value="DNA breaking-rejoining enzymes"/>
    <property type="match status" value="2"/>
</dbReference>
<name>A0AAU7CN11_9BACT</name>
<dbReference type="CDD" id="cd00397">
    <property type="entry name" value="DNA_BRE_C"/>
    <property type="match status" value="1"/>
</dbReference>
<evidence type="ECO:0000256" key="5">
    <source>
        <dbReference type="PROSITE-ProRule" id="PRU01248"/>
    </source>
</evidence>
<keyword evidence="3 5" id="KW-0238">DNA-binding</keyword>
<feature type="domain" description="Tyr recombinase" evidence="7">
    <location>
        <begin position="182"/>
        <end position="435"/>
    </location>
</feature>
<evidence type="ECO:0000256" key="1">
    <source>
        <dbReference type="ARBA" id="ARBA00008857"/>
    </source>
</evidence>
<evidence type="ECO:0000256" key="6">
    <source>
        <dbReference type="SAM" id="MobiDB-lite"/>
    </source>
</evidence>
<proteinExistence type="inferred from homology"/>
<dbReference type="RefSeq" id="WP_406699153.1">
    <property type="nucleotide sequence ID" value="NZ_CP155447.1"/>
</dbReference>
<evidence type="ECO:0000256" key="4">
    <source>
        <dbReference type="ARBA" id="ARBA00023172"/>
    </source>
</evidence>
<dbReference type="EMBL" id="CP155447">
    <property type="protein sequence ID" value="XBH06302.1"/>
    <property type="molecule type" value="Genomic_DNA"/>
</dbReference>
<dbReference type="PANTHER" id="PTHR30349">
    <property type="entry name" value="PHAGE INTEGRASE-RELATED"/>
    <property type="match status" value="1"/>
</dbReference>
<dbReference type="InterPro" id="IPR013762">
    <property type="entry name" value="Integrase-like_cat_sf"/>
</dbReference>
<evidence type="ECO:0000256" key="3">
    <source>
        <dbReference type="ARBA" id="ARBA00023125"/>
    </source>
</evidence>
<dbReference type="Gene3D" id="1.10.150.130">
    <property type="match status" value="1"/>
</dbReference>
<dbReference type="InterPro" id="IPR044068">
    <property type="entry name" value="CB"/>
</dbReference>
<comment type="similarity">
    <text evidence="1">Belongs to the 'phage' integrase family.</text>
</comment>
<sequence length="438" mass="49343">MPKLISRTPSYRLHRPSGQAVVTLSGRDFYLGPHGTKTSKAEYDRLVGEWLAHGRRLPSASAAQADLTVNELLLAYWNHAEAHYTRDGKPTRHLANIRDAIRPLRALYGHTRAADFGAAAFKAVRKAMIDAGLCRNTINGRLGKVRSMFRWATEERLVPADVLHELASVKALKRGRDGVRETEPVGPVPDNRVAAVLPHVPASVAAMIEVQRLTGMRPGEVAAMRGGDLDRSADVWSYLPARHKSDHLGKSRVIFIGPKAQEVLMPWLRADSDAYLFSPIVAVEARNTSRRAARKTPLTPSQRARKRKRNPKRPPRQSYDKNAYCQAVARGCRKAFPHQEEAAREAKAKDKRLTREQRRAAYEDLQAWRIEHRADLAEWHRRNRWHPNQLRHSAATAIRQRFGLEAAQTVLGHSRADVTQVYAERDMAKAYEVARLVG</sequence>
<dbReference type="InterPro" id="IPR050090">
    <property type="entry name" value="Tyrosine_recombinase_XerCD"/>
</dbReference>
<feature type="region of interest" description="Disordered" evidence="6">
    <location>
        <begin position="288"/>
        <end position="322"/>
    </location>
</feature>
<feature type="compositionally biased region" description="Basic residues" evidence="6">
    <location>
        <begin position="303"/>
        <end position="315"/>
    </location>
</feature>
<dbReference type="PROSITE" id="PS51900">
    <property type="entry name" value="CB"/>
    <property type="match status" value="1"/>
</dbReference>
<dbReference type="InterPro" id="IPR011010">
    <property type="entry name" value="DNA_brk_join_enz"/>
</dbReference>
<gene>
    <name evidence="9" type="ORF">V5E97_09765</name>
</gene>
<organism evidence="9">
    <name type="scientific">Singulisphaera sp. Ch08</name>
    <dbReference type="NCBI Taxonomy" id="3120278"/>
    <lineage>
        <taxon>Bacteria</taxon>
        <taxon>Pseudomonadati</taxon>
        <taxon>Planctomycetota</taxon>
        <taxon>Planctomycetia</taxon>
        <taxon>Isosphaerales</taxon>
        <taxon>Isosphaeraceae</taxon>
        <taxon>Singulisphaera</taxon>
    </lineage>
</organism>
<keyword evidence="2" id="KW-0229">DNA integration</keyword>
<dbReference type="AlphaFoldDB" id="A0AAU7CN11"/>
<dbReference type="InterPro" id="IPR010998">
    <property type="entry name" value="Integrase_recombinase_N"/>
</dbReference>
<dbReference type="GO" id="GO:0015074">
    <property type="term" value="P:DNA integration"/>
    <property type="evidence" value="ECO:0007669"/>
    <property type="project" value="UniProtKB-KW"/>
</dbReference>
<dbReference type="GO" id="GO:0003677">
    <property type="term" value="F:DNA binding"/>
    <property type="evidence" value="ECO:0007669"/>
    <property type="project" value="UniProtKB-UniRule"/>
</dbReference>
<dbReference type="PANTHER" id="PTHR30349:SF64">
    <property type="entry name" value="PROPHAGE INTEGRASE INTD-RELATED"/>
    <property type="match status" value="1"/>
</dbReference>
<reference evidence="9" key="1">
    <citation type="submission" date="2024-05" db="EMBL/GenBank/DDBJ databases">
        <title>Planctomycetes of the genus Singulisphaera possess chitinolytic capabilities.</title>
        <authorList>
            <person name="Ivanova A."/>
        </authorList>
    </citation>
    <scope>NUCLEOTIDE SEQUENCE</scope>
    <source>
        <strain evidence="9">Ch08T</strain>
    </source>
</reference>
<dbReference type="PROSITE" id="PS51898">
    <property type="entry name" value="TYR_RECOMBINASE"/>
    <property type="match status" value="1"/>
</dbReference>
<dbReference type="Gene3D" id="1.10.443.10">
    <property type="entry name" value="Intergrase catalytic core"/>
    <property type="match status" value="1"/>
</dbReference>
<evidence type="ECO:0000259" key="8">
    <source>
        <dbReference type="PROSITE" id="PS51900"/>
    </source>
</evidence>
<dbReference type="GO" id="GO:0006310">
    <property type="term" value="P:DNA recombination"/>
    <property type="evidence" value="ECO:0007669"/>
    <property type="project" value="UniProtKB-KW"/>
</dbReference>